<evidence type="ECO:0000256" key="4">
    <source>
        <dbReference type="ARBA" id="ARBA00022837"/>
    </source>
</evidence>
<dbReference type="InterPro" id="IPR017850">
    <property type="entry name" value="Alkaline_phosphatase_core_sf"/>
</dbReference>
<dbReference type="InterPro" id="IPR050738">
    <property type="entry name" value="Sulfatase"/>
</dbReference>
<dbReference type="PROSITE" id="PS00523">
    <property type="entry name" value="SULFATASE_1"/>
    <property type="match status" value="1"/>
</dbReference>
<protein>
    <submittedName>
        <fullName evidence="7">Putative sulfatase</fullName>
        <ecNumber evidence="7">3.1.6.-</ecNumber>
    </submittedName>
</protein>
<dbReference type="Pfam" id="PF14707">
    <property type="entry name" value="Sulfatase_C"/>
    <property type="match status" value="1"/>
</dbReference>
<dbReference type="GO" id="GO:0046872">
    <property type="term" value="F:metal ion binding"/>
    <property type="evidence" value="ECO:0007669"/>
    <property type="project" value="UniProtKB-KW"/>
</dbReference>
<dbReference type="GO" id="GO:0004065">
    <property type="term" value="F:arylsulfatase activity"/>
    <property type="evidence" value="ECO:0007669"/>
    <property type="project" value="TreeGrafter"/>
</dbReference>
<evidence type="ECO:0000313" key="7">
    <source>
        <dbReference type="EMBL" id="BAN00912.1"/>
    </source>
</evidence>
<evidence type="ECO:0000256" key="5">
    <source>
        <dbReference type="SAM" id="MobiDB-lite"/>
    </source>
</evidence>
<evidence type="ECO:0000256" key="1">
    <source>
        <dbReference type="ARBA" id="ARBA00008779"/>
    </source>
</evidence>
<sequence length="470" mass="51187">MTNQPNVVLINCDDLGYGDLGCYGSTLNKTPAIDGLAADGLRFDSFYTASPVCSPARGALLTGCYPPRIGFGRFEGVSVLFPGMGLGLAPEEYSLASLLSDAGYRTQAVGKWHCGDQPDFQPTNHGFDHYFGLPYSNDMGIQAGGEPPTMPELAPLPLIADGQVIEQQPDLAALTGRYVDEALKFMRVSDERPFFLYLAHMYVHLPIYVEERFAEQSSNGVYGAAVESIDWATAVILAELEAQGIVDDTIVIFTSDNGSLGDNPPPWGEGESLGASNGALRGAKTTTWEGGQRVPGIVRWPARVEAGRVSGELVTAMDLYPTLAALCGGRVPTDRIIDGRDIQSIWFGDAPSPHEVFYYYWMNDLEAVRSGRWKLHFSKHGAEQRELYDLDSDIGETTNVLADVLADRPDVVERLDRLAEVARSTLGDERLGRSGSEVRPVGEVDDPAPLTRYDPDHPYIVAEYDITARG</sequence>
<evidence type="ECO:0000256" key="2">
    <source>
        <dbReference type="ARBA" id="ARBA00022723"/>
    </source>
</evidence>
<dbReference type="KEGG" id="aym:YM304_05980"/>
<keyword evidence="2" id="KW-0479">Metal-binding</keyword>
<dbReference type="PANTHER" id="PTHR42693">
    <property type="entry name" value="ARYLSULFATASE FAMILY MEMBER"/>
    <property type="match status" value="1"/>
</dbReference>
<dbReference type="CDD" id="cd16026">
    <property type="entry name" value="GALNS_like"/>
    <property type="match status" value="1"/>
</dbReference>
<dbReference type="PANTHER" id="PTHR42693:SF33">
    <property type="entry name" value="ARYLSULFATASE"/>
    <property type="match status" value="1"/>
</dbReference>
<dbReference type="Gene3D" id="3.30.1120.10">
    <property type="match status" value="1"/>
</dbReference>
<dbReference type="InterPro" id="IPR000917">
    <property type="entry name" value="Sulfatase_N"/>
</dbReference>
<feature type="domain" description="Sulfatase N-terminal" evidence="6">
    <location>
        <begin position="5"/>
        <end position="328"/>
    </location>
</feature>
<evidence type="ECO:0000259" key="6">
    <source>
        <dbReference type="Pfam" id="PF00884"/>
    </source>
</evidence>
<feature type="region of interest" description="Disordered" evidence="5">
    <location>
        <begin position="430"/>
        <end position="452"/>
    </location>
</feature>
<dbReference type="AlphaFoldDB" id="A0A6C7E3M9"/>
<organism evidence="7 8">
    <name type="scientific">Ilumatobacter coccineus (strain NBRC 103263 / KCTC 29153 / YM16-304)</name>
    <dbReference type="NCBI Taxonomy" id="1313172"/>
    <lineage>
        <taxon>Bacteria</taxon>
        <taxon>Bacillati</taxon>
        <taxon>Actinomycetota</taxon>
        <taxon>Acidimicrobiia</taxon>
        <taxon>Acidimicrobiales</taxon>
        <taxon>Ilumatobacteraceae</taxon>
        <taxon>Ilumatobacter</taxon>
    </lineage>
</organism>
<keyword evidence="3 7" id="KW-0378">Hydrolase</keyword>
<dbReference type="PROSITE" id="PS00149">
    <property type="entry name" value="SULFATASE_2"/>
    <property type="match status" value="1"/>
</dbReference>
<reference evidence="7 8" key="1">
    <citation type="journal article" date="2013" name="Int. J. Syst. Evol. Microbiol.">
        <title>Ilumatobacter nonamiense sp. nov. and Ilumatobacter coccineum sp. nov., isolated from seashore sand.</title>
        <authorList>
            <person name="Matsumoto A."/>
            <person name="Kasai H."/>
            <person name="Matsuo Y."/>
            <person name="Shizuri Y."/>
            <person name="Ichikawa N."/>
            <person name="Fujita N."/>
            <person name="Omura S."/>
            <person name="Takahashi Y."/>
        </authorList>
    </citation>
    <scope>NUCLEOTIDE SEQUENCE [LARGE SCALE GENOMIC DNA]</scope>
    <source>
        <strain evidence="8">NBRC 103263 / KCTC 29153 / YM16-304</strain>
    </source>
</reference>
<dbReference type="RefSeq" id="WP_015440160.1">
    <property type="nucleotide sequence ID" value="NC_020520.1"/>
</dbReference>
<dbReference type="EMBL" id="AP012057">
    <property type="protein sequence ID" value="BAN00912.1"/>
    <property type="molecule type" value="Genomic_DNA"/>
</dbReference>
<gene>
    <name evidence="7" type="ORF">YM304_05980</name>
</gene>
<accession>A0A6C7E3M9</accession>
<evidence type="ECO:0000313" key="8">
    <source>
        <dbReference type="Proteomes" id="UP000011863"/>
    </source>
</evidence>
<dbReference type="OrthoDB" id="9777306at2"/>
<keyword evidence="4" id="KW-0106">Calcium</keyword>
<dbReference type="Proteomes" id="UP000011863">
    <property type="component" value="Chromosome"/>
</dbReference>
<comment type="similarity">
    <text evidence="1">Belongs to the sulfatase family.</text>
</comment>
<evidence type="ECO:0000256" key="3">
    <source>
        <dbReference type="ARBA" id="ARBA00022801"/>
    </source>
</evidence>
<dbReference type="Gene3D" id="3.40.720.10">
    <property type="entry name" value="Alkaline Phosphatase, subunit A"/>
    <property type="match status" value="1"/>
</dbReference>
<dbReference type="InterPro" id="IPR024607">
    <property type="entry name" value="Sulfatase_CS"/>
</dbReference>
<dbReference type="EC" id="3.1.6.-" evidence="7"/>
<dbReference type="Pfam" id="PF00884">
    <property type="entry name" value="Sulfatase"/>
    <property type="match status" value="1"/>
</dbReference>
<name>A0A6C7E3M9_ILUCY</name>
<dbReference type="SUPFAM" id="SSF53649">
    <property type="entry name" value="Alkaline phosphatase-like"/>
    <property type="match status" value="1"/>
</dbReference>
<keyword evidence="8" id="KW-1185">Reference proteome</keyword>
<proteinExistence type="inferred from homology"/>